<organism evidence="2 3">
    <name type="scientific">Nitritalea halalkaliphila LW7</name>
    <dbReference type="NCBI Taxonomy" id="1189621"/>
    <lineage>
        <taxon>Bacteria</taxon>
        <taxon>Pseudomonadati</taxon>
        <taxon>Bacteroidota</taxon>
        <taxon>Cytophagia</taxon>
        <taxon>Cytophagales</taxon>
        <taxon>Cyclobacteriaceae</taxon>
        <taxon>Nitritalea</taxon>
    </lineage>
</organism>
<dbReference type="SUPFAM" id="SSF53807">
    <property type="entry name" value="Helical backbone' metal receptor"/>
    <property type="match status" value="1"/>
</dbReference>
<dbReference type="PATRIC" id="fig|1189621.3.peg.402"/>
<dbReference type="PROSITE" id="PS50983">
    <property type="entry name" value="FE_B12_PBP"/>
    <property type="match status" value="1"/>
</dbReference>
<dbReference type="AlphaFoldDB" id="I5CAC2"/>
<dbReference type="STRING" id="1189621.A3SI_01911"/>
<name>I5CAC2_9BACT</name>
<protein>
    <submittedName>
        <fullName evidence="2">ABC transporter substrate-binding protein</fullName>
    </submittedName>
</protein>
<dbReference type="PANTHER" id="PTHR30535">
    <property type="entry name" value="VITAMIN B12-BINDING PROTEIN"/>
    <property type="match status" value="1"/>
</dbReference>
<dbReference type="PANTHER" id="PTHR30535:SF4">
    <property type="entry name" value="HEMIN-BINDING PERIPLASMIC PROTEIN HMUT"/>
    <property type="match status" value="1"/>
</dbReference>
<evidence type="ECO:0000313" key="2">
    <source>
        <dbReference type="EMBL" id="EIM78774.1"/>
    </source>
</evidence>
<proteinExistence type="predicted"/>
<dbReference type="InterPro" id="IPR002491">
    <property type="entry name" value="ABC_transptr_periplasmic_BD"/>
</dbReference>
<feature type="domain" description="Fe/B12 periplasmic-binding" evidence="1">
    <location>
        <begin position="32"/>
        <end position="289"/>
    </location>
</feature>
<evidence type="ECO:0000259" key="1">
    <source>
        <dbReference type="PROSITE" id="PS50983"/>
    </source>
</evidence>
<dbReference type="Proteomes" id="UP000005551">
    <property type="component" value="Unassembled WGS sequence"/>
</dbReference>
<comment type="caution">
    <text evidence="2">The sequence shown here is derived from an EMBL/GenBank/DDBJ whole genome shotgun (WGS) entry which is preliminary data.</text>
</comment>
<keyword evidence="3" id="KW-1185">Reference proteome</keyword>
<evidence type="ECO:0000313" key="3">
    <source>
        <dbReference type="Proteomes" id="UP000005551"/>
    </source>
</evidence>
<dbReference type="RefSeq" id="WP_009053323.1">
    <property type="nucleotide sequence ID" value="NZ_AJYA01000002.1"/>
</dbReference>
<reference evidence="2 3" key="1">
    <citation type="submission" date="2012-05" db="EMBL/GenBank/DDBJ databases">
        <title>Genome sequence of Nitritalea halalkaliphila LW7.</title>
        <authorList>
            <person name="Jangir P.K."/>
            <person name="Singh A."/>
            <person name="Shivaji S."/>
            <person name="Sharma R."/>
        </authorList>
    </citation>
    <scope>NUCLEOTIDE SEQUENCE [LARGE SCALE GENOMIC DNA]</scope>
    <source>
        <strain evidence="2 3">LW7</strain>
    </source>
</reference>
<dbReference type="OrthoDB" id="9797736at2"/>
<dbReference type="PROSITE" id="PS51257">
    <property type="entry name" value="PROKAR_LIPOPROTEIN"/>
    <property type="match status" value="1"/>
</dbReference>
<gene>
    <name evidence="2" type="ORF">A3SI_01911</name>
</gene>
<dbReference type="Pfam" id="PF01497">
    <property type="entry name" value="Peripla_BP_2"/>
    <property type="match status" value="1"/>
</dbReference>
<dbReference type="InterPro" id="IPR050902">
    <property type="entry name" value="ABC_Transporter_SBP"/>
</dbReference>
<dbReference type="EMBL" id="AJYA01000002">
    <property type="protein sequence ID" value="EIM78774.1"/>
    <property type="molecule type" value="Genomic_DNA"/>
</dbReference>
<dbReference type="Gene3D" id="3.40.50.1980">
    <property type="entry name" value="Nitrogenase molybdenum iron protein domain"/>
    <property type="match status" value="2"/>
</dbReference>
<sequence length="289" mass="31679">MSRLWILCLAFLLACGQNQPTEQQGEEKLIGKLITAGGTVTEIVHALGYGEHIIATDITSTYPKEMQALPSIGYRNQIKAEGILALGADMLLAEEGYLTDDVVSQLEATGVKLAFFPKPKHIEETYAVIAEIGAFLDVPERAESLLSRIKEEEKTLYAYLNEQEKETTPRVLFIMARGPETVFIAGKETFAENIIRMAGAEPAALGFQDFVPLTPEALLEIDPDYILLFDSGMQAMGGQEGLRQIRGMENLRAYTSGNVLAFDGHYLSGFGPRVAQAALELARATYPMN</sequence>
<accession>I5CAC2</accession>